<gene>
    <name evidence="1" type="ORF">H0264_05945</name>
</gene>
<evidence type="ECO:0000313" key="2">
    <source>
        <dbReference type="Proteomes" id="UP000515512"/>
    </source>
</evidence>
<accession>A0A7D6ZYR6</accession>
<dbReference type="EMBL" id="CP059399">
    <property type="protein sequence ID" value="QLY31849.1"/>
    <property type="molecule type" value="Genomic_DNA"/>
</dbReference>
<name>A0A7D6ZYR6_9NOCA</name>
<keyword evidence="2" id="KW-1185">Reference proteome</keyword>
<evidence type="ECO:0008006" key="3">
    <source>
        <dbReference type="Google" id="ProtNLM"/>
    </source>
</evidence>
<organism evidence="1 2">
    <name type="scientific">Nocardia huaxiensis</name>
    <dbReference type="NCBI Taxonomy" id="2755382"/>
    <lineage>
        <taxon>Bacteria</taxon>
        <taxon>Bacillati</taxon>
        <taxon>Actinomycetota</taxon>
        <taxon>Actinomycetes</taxon>
        <taxon>Mycobacteriales</taxon>
        <taxon>Nocardiaceae</taxon>
        <taxon>Nocardia</taxon>
    </lineage>
</organism>
<dbReference type="AlphaFoldDB" id="A0A7D6ZYR6"/>
<sequence length="108" mass="11591">MTDKVQAYIDLLGKAGGKTGDVRDRINKVLDTLESSLAARGRPWGTDEIGDQFANGANGYQATSVNLVKGGRNMSGTFDNFSDAQLKAAKDLRDTDFNSGRAYGRSGR</sequence>
<evidence type="ECO:0000313" key="1">
    <source>
        <dbReference type="EMBL" id="QLY31849.1"/>
    </source>
</evidence>
<dbReference type="KEGG" id="nhu:H0264_05945"/>
<proteinExistence type="predicted"/>
<dbReference type="RefSeq" id="WP_181583027.1">
    <property type="nucleotide sequence ID" value="NZ_CP059399.1"/>
</dbReference>
<reference evidence="1 2" key="1">
    <citation type="submission" date="2020-07" db="EMBL/GenBank/DDBJ databases">
        <authorList>
            <person name="Zhuang K."/>
            <person name="Ran Y."/>
        </authorList>
    </citation>
    <scope>NUCLEOTIDE SEQUENCE [LARGE SCALE GENOMIC DNA]</scope>
    <source>
        <strain evidence="1 2">WCH-YHL-001</strain>
    </source>
</reference>
<protein>
    <recommendedName>
        <fullName evidence="3">WXG100 family type VII secretion target</fullName>
    </recommendedName>
</protein>
<dbReference type="Proteomes" id="UP000515512">
    <property type="component" value="Chromosome"/>
</dbReference>